<organism evidence="2 3">
    <name type="scientific">Roseomonas fluvialis</name>
    <dbReference type="NCBI Taxonomy" id="1750527"/>
    <lineage>
        <taxon>Bacteria</taxon>
        <taxon>Pseudomonadati</taxon>
        <taxon>Pseudomonadota</taxon>
        <taxon>Alphaproteobacteria</taxon>
        <taxon>Acetobacterales</taxon>
        <taxon>Roseomonadaceae</taxon>
        <taxon>Roseomonas</taxon>
    </lineage>
</organism>
<keyword evidence="1" id="KW-0812">Transmembrane</keyword>
<dbReference type="EMBL" id="AP025637">
    <property type="protein sequence ID" value="BDG75108.1"/>
    <property type="molecule type" value="Genomic_DNA"/>
</dbReference>
<keyword evidence="3" id="KW-1185">Reference proteome</keyword>
<accession>A0ABN6PC70</accession>
<evidence type="ECO:0000256" key="1">
    <source>
        <dbReference type="SAM" id="Phobius"/>
    </source>
</evidence>
<evidence type="ECO:0000313" key="3">
    <source>
        <dbReference type="Proteomes" id="UP000831327"/>
    </source>
</evidence>
<keyword evidence="1" id="KW-1133">Transmembrane helix</keyword>
<feature type="transmembrane region" description="Helical" evidence="1">
    <location>
        <begin position="72"/>
        <end position="91"/>
    </location>
</feature>
<keyword evidence="1" id="KW-0472">Membrane</keyword>
<feature type="transmembrane region" description="Helical" evidence="1">
    <location>
        <begin position="45"/>
        <end position="65"/>
    </location>
</feature>
<name>A0ABN6PC70_9PROT</name>
<sequence length="144" mass="15065">MLPRMDAPRAATVPTLARDLRVMALGALAMFGFYLLLSLPDGGPGLLEAVLVALLVAVPIAIVVPTSRLPRGAFLTVLAVTTLGALVPVALPYDAWGSGPIDAATLAGRPALVAYLVVLLVFCGVALEGLRRLIRWDQARRDAA</sequence>
<gene>
    <name evidence="2" type="ORF">Rmf_50370</name>
</gene>
<evidence type="ECO:0000313" key="2">
    <source>
        <dbReference type="EMBL" id="BDG75108.1"/>
    </source>
</evidence>
<feature type="transmembrane region" description="Helical" evidence="1">
    <location>
        <begin position="20"/>
        <end position="39"/>
    </location>
</feature>
<feature type="transmembrane region" description="Helical" evidence="1">
    <location>
        <begin position="111"/>
        <end position="130"/>
    </location>
</feature>
<protein>
    <submittedName>
        <fullName evidence="2">Uncharacterized protein</fullName>
    </submittedName>
</protein>
<proteinExistence type="predicted"/>
<dbReference type="Proteomes" id="UP000831327">
    <property type="component" value="Chromosome"/>
</dbReference>
<reference evidence="2 3" key="1">
    <citation type="journal article" date="2016" name="Microbes Environ.">
        <title>Phylogenetically diverse aerobic anoxygenic phototrophic bacteria isolated from epilithic biofilms in Tama river, Japan.</title>
        <authorList>
            <person name="Hirose S."/>
            <person name="Matsuura K."/>
            <person name="Haruta S."/>
        </authorList>
    </citation>
    <scope>NUCLEOTIDE SEQUENCE [LARGE SCALE GENOMIC DNA]</scope>
    <source>
        <strain evidence="2 3">S08</strain>
    </source>
</reference>